<keyword evidence="6" id="KW-0720">Serine protease</keyword>
<gene>
    <name evidence="10" type="ORF">GH714_000978</name>
</gene>
<evidence type="ECO:0000256" key="3">
    <source>
        <dbReference type="ARBA" id="ARBA00022670"/>
    </source>
</evidence>
<comment type="similarity">
    <text evidence="2 7">Belongs to the peptidase S8 family.</text>
</comment>
<dbReference type="AlphaFoldDB" id="A0A6A6MAB5"/>
<name>A0A6A6MAB5_HEVBR</name>
<comment type="caution">
    <text evidence="7">Lacks conserved residue(s) required for the propagation of feature annotation.</text>
</comment>
<evidence type="ECO:0000256" key="5">
    <source>
        <dbReference type="ARBA" id="ARBA00022801"/>
    </source>
</evidence>
<dbReference type="InterPro" id="IPR023828">
    <property type="entry name" value="Peptidase_S8_Ser-AS"/>
</dbReference>
<feature type="domain" description="Peptidase S8/S53" evidence="8">
    <location>
        <begin position="15"/>
        <end position="125"/>
    </location>
</feature>
<dbReference type="InterPro" id="IPR045051">
    <property type="entry name" value="SBT"/>
</dbReference>
<evidence type="ECO:0000256" key="1">
    <source>
        <dbReference type="ARBA" id="ARBA00004613"/>
    </source>
</evidence>
<evidence type="ECO:0000256" key="7">
    <source>
        <dbReference type="PROSITE-ProRule" id="PRU01240"/>
    </source>
</evidence>
<evidence type="ECO:0000313" key="10">
    <source>
        <dbReference type="EMBL" id="KAF2309166.1"/>
    </source>
</evidence>
<evidence type="ECO:0000256" key="2">
    <source>
        <dbReference type="ARBA" id="ARBA00011073"/>
    </source>
</evidence>
<dbReference type="CDD" id="cd02120">
    <property type="entry name" value="PA_subtilisin_like"/>
    <property type="match status" value="1"/>
</dbReference>
<evidence type="ECO:0000259" key="9">
    <source>
        <dbReference type="Pfam" id="PF17766"/>
    </source>
</evidence>
<keyword evidence="5" id="KW-0378">Hydrolase</keyword>
<keyword evidence="11" id="KW-1185">Reference proteome</keyword>
<evidence type="ECO:0000313" key="11">
    <source>
        <dbReference type="Proteomes" id="UP000467840"/>
    </source>
</evidence>
<dbReference type="EMBL" id="JAAGAX010000006">
    <property type="protein sequence ID" value="KAF2309166.1"/>
    <property type="molecule type" value="Genomic_DNA"/>
</dbReference>
<dbReference type="PANTHER" id="PTHR10795">
    <property type="entry name" value="PROPROTEIN CONVERTASE SUBTILISIN/KEXIN"/>
    <property type="match status" value="1"/>
</dbReference>
<dbReference type="Gene3D" id="3.40.50.200">
    <property type="entry name" value="Peptidase S8/S53 domain"/>
    <property type="match status" value="1"/>
</dbReference>
<evidence type="ECO:0000256" key="6">
    <source>
        <dbReference type="ARBA" id="ARBA00022825"/>
    </source>
</evidence>
<keyword evidence="3" id="KW-0645">Protease</keyword>
<evidence type="ECO:0008006" key="12">
    <source>
        <dbReference type="Google" id="ProtNLM"/>
    </source>
</evidence>
<dbReference type="Gene3D" id="3.50.30.30">
    <property type="match status" value="2"/>
</dbReference>
<evidence type="ECO:0000256" key="4">
    <source>
        <dbReference type="ARBA" id="ARBA00022729"/>
    </source>
</evidence>
<dbReference type="Proteomes" id="UP000467840">
    <property type="component" value="Chromosome 14"/>
</dbReference>
<keyword evidence="4" id="KW-0732">Signal</keyword>
<dbReference type="GO" id="GO:0005576">
    <property type="term" value="C:extracellular region"/>
    <property type="evidence" value="ECO:0007669"/>
    <property type="project" value="UniProtKB-SubCell"/>
</dbReference>
<dbReference type="SUPFAM" id="SSF52743">
    <property type="entry name" value="Subtilisin-like"/>
    <property type="match status" value="1"/>
</dbReference>
<dbReference type="InterPro" id="IPR036852">
    <property type="entry name" value="Peptidase_S8/S53_dom_sf"/>
</dbReference>
<dbReference type="GO" id="GO:0006508">
    <property type="term" value="P:proteolysis"/>
    <property type="evidence" value="ECO:0007669"/>
    <property type="project" value="UniProtKB-KW"/>
</dbReference>
<accession>A0A6A6MAB5</accession>
<dbReference type="Pfam" id="PF17766">
    <property type="entry name" value="fn3_6"/>
    <property type="match status" value="1"/>
</dbReference>
<dbReference type="Gene3D" id="2.60.40.2310">
    <property type="match status" value="1"/>
</dbReference>
<sequence>MTDPNPTVILGFDGTVVNVRPSPMVADFSSRGPSLVTPQILKPDVIAPGVSILAAWSEAVSPSQLEEDKRITKFNIISGTSMACPHASGIVALLKAAYPTWSPSAIKSAIMTSAYSVDNTNSPIRDLAKGASSNPWAYGSGHVDPKKALSPGLVYDISKEDYAKFFCSLVLFKNKTTIQYSRELTNVGPVNSVYKVTVTAPSTVQVTVKPAKMVFKKVGEKQRYTATFKDNKSRKAAVGAAFGWIVWSNAQYKVGSSWKTYSQCQENRPETFRLMPCPVTNIGSLVSQFMLDKDREVNQRLVYHKGSNSSSNFCLDGTLEPALSPSGDLRYRDNPKCSYRPGSGKAGGVGMILMNSTAVKELVTDAYFAPTVAVGKKAGDLIKNYVRIDPNPTVRP</sequence>
<reference evidence="10 11" key="1">
    <citation type="journal article" date="2020" name="Mol. Plant">
        <title>The Chromosome-Based Rubber Tree Genome Provides New Insights into Spurge Genome Evolution and Rubber Biosynthesis.</title>
        <authorList>
            <person name="Liu J."/>
            <person name="Shi C."/>
            <person name="Shi C.C."/>
            <person name="Li W."/>
            <person name="Zhang Q.J."/>
            <person name="Zhang Y."/>
            <person name="Li K."/>
            <person name="Lu H.F."/>
            <person name="Shi C."/>
            <person name="Zhu S.T."/>
            <person name="Xiao Z.Y."/>
            <person name="Nan H."/>
            <person name="Yue Y."/>
            <person name="Zhu X.G."/>
            <person name="Wu Y."/>
            <person name="Hong X.N."/>
            <person name="Fan G.Y."/>
            <person name="Tong Y."/>
            <person name="Zhang D."/>
            <person name="Mao C.L."/>
            <person name="Liu Y.L."/>
            <person name="Hao S.J."/>
            <person name="Liu W.Q."/>
            <person name="Lv M.Q."/>
            <person name="Zhang H.B."/>
            <person name="Liu Y."/>
            <person name="Hu-Tang G.R."/>
            <person name="Wang J.P."/>
            <person name="Wang J.H."/>
            <person name="Sun Y.H."/>
            <person name="Ni S.B."/>
            <person name="Chen W.B."/>
            <person name="Zhang X.C."/>
            <person name="Jiao Y.N."/>
            <person name="Eichler E.E."/>
            <person name="Li G.H."/>
            <person name="Liu X."/>
            <person name="Gao L.Z."/>
        </authorList>
    </citation>
    <scope>NUCLEOTIDE SEQUENCE [LARGE SCALE GENOMIC DNA]</scope>
    <source>
        <strain evidence="11">cv. GT1</strain>
        <tissue evidence="10">Leaf</tissue>
    </source>
</reference>
<dbReference type="PROSITE" id="PS51892">
    <property type="entry name" value="SUBTILASE"/>
    <property type="match status" value="1"/>
</dbReference>
<dbReference type="GO" id="GO:0004252">
    <property type="term" value="F:serine-type endopeptidase activity"/>
    <property type="evidence" value="ECO:0007669"/>
    <property type="project" value="InterPro"/>
</dbReference>
<protein>
    <recommendedName>
        <fullName evidence="12">Subtilisin-like protease fibronectin type-III domain-containing protein</fullName>
    </recommendedName>
</protein>
<dbReference type="PROSITE" id="PS00138">
    <property type="entry name" value="SUBTILASE_SER"/>
    <property type="match status" value="1"/>
</dbReference>
<dbReference type="InterPro" id="IPR000209">
    <property type="entry name" value="Peptidase_S8/S53_dom"/>
</dbReference>
<feature type="domain" description="Subtilisin-like protease fibronectin type-III" evidence="9">
    <location>
        <begin position="173"/>
        <end position="256"/>
    </location>
</feature>
<evidence type="ECO:0000259" key="8">
    <source>
        <dbReference type="Pfam" id="PF00082"/>
    </source>
</evidence>
<dbReference type="InterPro" id="IPR041469">
    <property type="entry name" value="Subtilisin-like_FN3"/>
</dbReference>
<comment type="subcellular location">
    <subcellularLocation>
        <location evidence="1">Secreted</location>
    </subcellularLocation>
</comment>
<organism evidence="10 11">
    <name type="scientific">Hevea brasiliensis</name>
    <name type="common">Para rubber tree</name>
    <name type="synonym">Siphonia brasiliensis</name>
    <dbReference type="NCBI Taxonomy" id="3981"/>
    <lineage>
        <taxon>Eukaryota</taxon>
        <taxon>Viridiplantae</taxon>
        <taxon>Streptophyta</taxon>
        <taxon>Embryophyta</taxon>
        <taxon>Tracheophyta</taxon>
        <taxon>Spermatophyta</taxon>
        <taxon>Magnoliopsida</taxon>
        <taxon>eudicotyledons</taxon>
        <taxon>Gunneridae</taxon>
        <taxon>Pentapetalae</taxon>
        <taxon>rosids</taxon>
        <taxon>fabids</taxon>
        <taxon>Malpighiales</taxon>
        <taxon>Euphorbiaceae</taxon>
        <taxon>Crotonoideae</taxon>
        <taxon>Micrandreae</taxon>
        <taxon>Hevea</taxon>
    </lineage>
</organism>
<proteinExistence type="inferred from homology"/>
<dbReference type="Pfam" id="PF00082">
    <property type="entry name" value="Peptidase_S8"/>
    <property type="match status" value="1"/>
</dbReference>
<comment type="caution">
    <text evidence="10">The sequence shown here is derived from an EMBL/GenBank/DDBJ whole genome shotgun (WGS) entry which is preliminary data.</text>
</comment>